<name>A0A7I4A575_PHYPA</name>
<keyword evidence="2" id="KW-0472">Membrane</keyword>
<evidence type="ECO:0000313" key="4">
    <source>
        <dbReference type="Proteomes" id="UP000006727"/>
    </source>
</evidence>
<organism evidence="3 4">
    <name type="scientific">Physcomitrium patens</name>
    <name type="common">Spreading-leaved earth moss</name>
    <name type="synonym">Physcomitrella patens</name>
    <dbReference type="NCBI Taxonomy" id="3218"/>
    <lineage>
        <taxon>Eukaryota</taxon>
        <taxon>Viridiplantae</taxon>
        <taxon>Streptophyta</taxon>
        <taxon>Embryophyta</taxon>
        <taxon>Bryophyta</taxon>
        <taxon>Bryophytina</taxon>
        <taxon>Bryopsida</taxon>
        <taxon>Funariidae</taxon>
        <taxon>Funariales</taxon>
        <taxon>Funariaceae</taxon>
        <taxon>Physcomitrium</taxon>
    </lineage>
</organism>
<reference evidence="3" key="3">
    <citation type="submission" date="2020-12" db="UniProtKB">
        <authorList>
            <consortium name="EnsemblPlants"/>
        </authorList>
    </citation>
    <scope>IDENTIFICATION</scope>
</reference>
<feature type="transmembrane region" description="Helical" evidence="2">
    <location>
        <begin position="247"/>
        <end position="266"/>
    </location>
</feature>
<reference evidence="3 4" key="2">
    <citation type="journal article" date="2018" name="Plant J.">
        <title>The Physcomitrella patens chromosome-scale assembly reveals moss genome structure and evolution.</title>
        <authorList>
            <person name="Lang D."/>
            <person name="Ullrich K.K."/>
            <person name="Murat F."/>
            <person name="Fuchs J."/>
            <person name="Jenkins J."/>
            <person name="Haas F.B."/>
            <person name="Piednoel M."/>
            <person name="Gundlach H."/>
            <person name="Van Bel M."/>
            <person name="Meyberg R."/>
            <person name="Vives C."/>
            <person name="Morata J."/>
            <person name="Symeonidi A."/>
            <person name="Hiss M."/>
            <person name="Muchero W."/>
            <person name="Kamisugi Y."/>
            <person name="Saleh O."/>
            <person name="Blanc G."/>
            <person name="Decker E.L."/>
            <person name="van Gessel N."/>
            <person name="Grimwood J."/>
            <person name="Hayes R.D."/>
            <person name="Graham S.W."/>
            <person name="Gunter L.E."/>
            <person name="McDaniel S.F."/>
            <person name="Hoernstein S.N.W."/>
            <person name="Larsson A."/>
            <person name="Li F.W."/>
            <person name="Perroud P.F."/>
            <person name="Phillips J."/>
            <person name="Ranjan P."/>
            <person name="Rokshar D.S."/>
            <person name="Rothfels C.J."/>
            <person name="Schneider L."/>
            <person name="Shu S."/>
            <person name="Stevenson D.W."/>
            <person name="Thummler F."/>
            <person name="Tillich M."/>
            <person name="Villarreal Aguilar J.C."/>
            <person name="Widiez T."/>
            <person name="Wong G.K."/>
            <person name="Wymore A."/>
            <person name="Zhang Y."/>
            <person name="Zimmer A.D."/>
            <person name="Quatrano R.S."/>
            <person name="Mayer K.F.X."/>
            <person name="Goodstein D."/>
            <person name="Casacuberta J.M."/>
            <person name="Vandepoele K."/>
            <person name="Reski R."/>
            <person name="Cuming A.C."/>
            <person name="Tuskan G.A."/>
            <person name="Maumus F."/>
            <person name="Salse J."/>
            <person name="Schmutz J."/>
            <person name="Rensing S.A."/>
        </authorList>
    </citation>
    <scope>NUCLEOTIDE SEQUENCE [LARGE SCALE GENOMIC DNA]</scope>
    <source>
        <strain evidence="3 4">cv. Gransden 2004</strain>
    </source>
</reference>
<proteinExistence type="predicted"/>
<gene>
    <name evidence="3" type="primary">LOC112288869</name>
</gene>
<dbReference type="EnsemblPlants" id="Pp3c11_1650V3.7">
    <property type="protein sequence ID" value="Pp3c11_1650V3.7"/>
    <property type="gene ID" value="Pp3c11_1650"/>
</dbReference>
<dbReference type="Gramene" id="Pp3c11_1650V3.5">
    <property type="protein sequence ID" value="Pp3c11_1650V3.5"/>
    <property type="gene ID" value="Pp3c11_1650"/>
</dbReference>
<dbReference type="EnsemblPlants" id="Pp3c11_1650V3.5">
    <property type="protein sequence ID" value="Pp3c11_1650V3.5"/>
    <property type="gene ID" value="Pp3c11_1650"/>
</dbReference>
<dbReference type="Proteomes" id="UP000006727">
    <property type="component" value="Chromosome 11"/>
</dbReference>
<reference evidence="3 4" key="1">
    <citation type="journal article" date="2008" name="Science">
        <title>The Physcomitrella genome reveals evolutionary insights into the conquest of land by plants.</title>
        <authorList>
            <person name="Rensing S."/>
            <person name="Lang D."/>
            <person name="Zimmer A."/>
            <person name="Terry A."/>
            <person name="Salamov A."/>
            <person name="Shapiro H."/>
            <person name="Nishiyama T."/>
            <person name="Perroud P.-F."/>
            <person name="Lindquist E."/>
            <person name="Kamisugi Y."/>
            <person name="Tanahashi T."/>
            <person name="Sakakibara K."/>
            <person name="Fujita T."/>
            <person name="Oishi K."/>
            <person name="Shin-I T."/>
            <person name="Kuroki Y."/>
            <person name="Toyoda A."/>
            <person name="Suzuki Y."/>
            <person name="Hashimoto A."/>
            <person name="Yamaguchi K."/>
            <person name="Sugano A."/>
            <person name="Kohara Y."/>
            <person name="Fujiyama A."/>
            <person name="Anterola A."/>
            <person name="Aoki S."/>
            <person name="Ashton N."/>
            <person name="Barbazuk W.B."/>
            <person name="Barker E."/>
            <person name="Bennetzen J."/>
            <person name="Bezanilla M."/>
            <person name="Blankenship R."/>
            <person name="Cho S.H."/>
            <person name="Dutcher S."/>
            <person name="Estelle M."/>
            <person name="Fawcett J.A."/>
            <person name="Gundlach H."/>
            <person name="Hanada K."/>
            <person name="Heyl A."/>
            <person name="Hicks K.A."/>
            <person name="Hugh J."/>
            <person name="Lohr M."/>
            <person name="Mayer K."/>
            <person name="Melkozernov A."/>
            <person name="Murata T."/>
            <person name="Nelson D."/>
            <person name="Pils B."/>
            <person name="Prigge M."/>
            <person name="Reiss B."/>
            <person name="Renner T."/>
            <person name="Rombauts S."/>
            <person name="Rushton P."/>
            <person name="Sanderfoot A."/>
            <person name="Schween G."/>
            <person name="Shiu S.-H."/>
            <person name="Stueber K."/>
            <person name="Theodoulou F.L."/>
            <person name="Tu H."/>
            <person name="Van de Peer Y."/>
            <person name="Verrier P.J."/>
            <person name="Waters E."/>
            <person name="Wood A."/>
            <person name="Yang L."/>
            <person name="Cove D."/>
            <person name="Cuming A."/>
            <person name="Hasebe M."/>
            <person name="Lucas S."/>
            <person name="Mishler D.B."/>
            <person name="Reski R."/>
            <person name="Grigoriev I."/>
            <person name="Quatrano R.S."/>
            <person name="Boore J.L."/>
        </authorList>
    </citation>
    <scope>NUCLEOTIDE SEQUENCE [LARGE SCALE GENOMIC DNA]</scope>
    <source>
        <strain evidence="3 4">cv. Gransden 2004</strain>
    </source>
</reference>
<accession>A0A7I4A575</accession>
<dbReference type="KEGG" id="ppp:112288869"/>
<feature type="region of interest" description="Disordered" evidence="1">
    <location>
        <begin position="25"/>
        <end position="44"/>
    </location>
</feature>
<dbReference type="OrthoDB" id="2281895at2759"/>
<dbReference type="GeneID" id="112288869"/>
<keyword evidence="4" id="KW-1185">Reference proteome</keyword>
<dbReference type="AlphaFoldDB" id="A0A7I4A575"/>
<dbReference type="RefSeq" id="XP_024389319.1">
    <property type="nucleotide sequence ID" value="XM_024533551.2"/>
</dbReference>
<feature type="transmembrane region" description="Helical" evidence="2">
    <location>
        <begin position="325"/>
        <end position="345"/>
    </location>
</feature>
<keyword evidence="2" id="KW-1133">Transmembrane helix</keyword>
<protein>
    <submittedName>
        <fullName evidence="3">Uncharacterized protein</fullName>
    </submittedName>
</protein>
<feature type="transmembrane region" description="Helical" evidence="2">
    <location>
        <begin position="351"/>
        <end position="376"/>
    </location>
</feature>
<evidence type="ECO:0000256" key="1">
    <source>
        <dbReference type="SAM" id="MobiDB-lite"/>
    </source>
</evidence>
<feature type="transmembrane region" description="Helical" evidence="2">
    <location>
        <begin position="286"/>
        <end position="304"/>
    </location>
</feature>
<dbReference type="Gramene" id="Pp3c11_1650V3.7">
    <property type="protein sequence ID" value="Pp3c11_1650V3.7"/>
    <property type="gene ID" value="Pp3c11_1650"/>
</dbReference>
<dbReference type="EnsemblPlants" id="Pp3c11_1650V3.6">
    <property type="protein sequence ID" value="Pp3c11_1650V3.6"/>
    <property type="gene ID" value="Pp3c11_1650"/>
</dbReference>
<evidence type="ECO:0000256" key="2">
    <source>
        <dbReference type="SAM" id="Phobius"/>
    </source>
</evidence>
<dbReference type="EMBL" id="ABEU02000011">
    <property type="status" value="NOT_ANNOTATED_CDS"/>
    <property type="molecule type" value="Genomic_DNA"/>
</dbReference>
<dbReference type="Gramene" id="Pp3c11_1650V3.6">
    <property type="protein sequence ID" value="Pp3c11_1650V3.6"/>
    <property type="gene ID" value="Pp3c11_1650"/>
</dbReference>
<sequence>MIIYRLRGAARHLLPFMASSMWSSRGDSGGEDPPLVDPQSTDWTQSSSSTCLEWIVGELLRGMASSLSVRVGKALPAVALAIGAAALLFRDVDEAFKLLEKGCPDSAAYSWRSNIPVVDKMLCTLVNFFFRAQSSDDAKWVTGYIATLVVSLLAFMAVEGSRIKSGLFLSATWFHGLLLQILGVSVSFPLFWLPAYFLYDGGNREVSQVWNKKISLARVAAIGFAFLFLWLNIIALFFPLKTDQKQLACLIFLVMPAIVTTLYLPFTTSPDAPQQKGHKGVIALHLLQAGLGLTWHLIAVLYVLRDPELISRVIKLFTSFKTEEYPVYFVLIDLVALFLSFVYLTAVEDGFLIALLVSVGAFIFGPAFVVSAFCVYREQCISNAVSVMRTKRKD</sequence>
<feature type="transmembrane region" description="Helical" evidence="2">
    <location>
        <begin position="140"/>
        <end position="158"/>
    </location>
</feature>
<feature type="transmembrane region" description="Helical" evidence="2">
    <location>
        <begin position="219"/>
        <end position="240"/>
    </location>
</feature>
<feature type="transmembrane region" description="Helical" evidence="2">
    <location>
        <begin position="71"/>
        <end position="89"/>
    </location>
</feature>
<feature type="transmembrane region" description="Helical" evidence="2">
    <location>
        <begin position="178"/>
        <end position="199"/>
    </location>
</feature>
<keyword evidence="2" id="KW-0812">Transmembrane</keyword>
<evidence type="ECO:0000313" key="3">
    <source>
        <dbReference type="EnsemblPlants" id="Pp3c11_1650V3.5"/>
    </source>
</evidence>